<dbReference type="Gene3D" id="3.40.630.10">
    <property type="entry name" value="Zn peptidases"/>
    <property type="match status" value="1"/>
</dbReference>
<dbReference type="EMBL" id="NOJY02000099">
    <property type="protein sequence ID" value="RDY25212.1"/>
    <property type="molecule type" value="Genomic_DNA"/>
</dbReference>
<evidence type="ECO:0000256" key="1">
    <source>
        <dbReference type="PIRNR" id="PIRNR037226"/>
    </source>
</evidence>
<dbReference type="AlphaFoldDB" id="A0A371IXK5"/>
<evidence type="ECO:0000259" key="2">
    <source>
        <dbReference type="Pfam" id="PF07687"/>
    </source>
</evidence>
<dbReference type="SUPFAM" id="SSF55031">
    <property type="entry name" value="Bacterial exopeptidase dimerisation domain"/>
    <property type="match status" value="1"/>
</dbReference>
<dbReference type="InterPro" id="IPR017439">
    <property type="entry name" value="Amidohydrolase"/>
</dbReference>
<dbReference type="Proteomes" id="UP000215694">
    <property type="component" value="Unassembled WGS sequence"/>
</dbReference>
<dbReference type="GO" id="GO:0071713">
    <property type="term" value="F:para-aminobenzoyl-glutamate hydrolase activity"/>
    <property type="evidence" value="ECO:0007669"/>
    <property type="project" value="TreeGrafter"/>
</dbReference>
<keyword evidence="4" id="KW-1185">Reference proteome</keyword>
<dbReference type="Gene3D" id="3.30.70.360">
    <property type="match status" value="1"/>
</dbReference>
<name>A0A371IXK5_9FIRM</name>
<dbReference type="InterPro" id="IPR052030">
    <property type="entry name" value="Peptidase_M20/M20A_hydrolases"/>
</dbReference>
<dbReference type="GO" id="GO:0005737">
    <property type="term" value="C:cytoplasm"/>
    <property type="evidence" value="ECO:0007669"/>
    <property type="project" value="TreeGrafter"/>
</dbReference>
<dbReference type="InterPro" id="IPR002933">
    <property type="entry name" value="Peptidase_M20"/>
</dbReference>
<feature type="domain" description="Peptidase M20 dimerisation" evidence="2">
    <location>
        <begin position="174"/>
        <end position="262"/>
    </location>
</feature>
<reference evidence="3 4" key="1">
    <citation type="journal article" date="2017" name="Genome Announc.">
        <title>Draft Genome Sequence of Romboutsia weinsteinii sp. nov. Strain CCRI-19649(T) Isolated from Surface Water.</title>
        <authorList>
            <person name="Maheux A.F."/>
            <person name="Boudreau D.K."/>
            <person name="Berube E."/>
            <person name="Boissinot M."/>
            <person name="Cantin P."/>
            <person name="Raymond F."/>
            <person name="Corbeil J."/>
            <person name="Omar R.F."/>
            <person name="Bergeron M.G."/>
        </authorList>
    </citation>
    <scope>NUCLEOTIDE SEQUENCE [LARGE SCALE GENOMIC DNA]</scope>
    <source>
        <strain evidence="3 4">CCRI-19649</strain>
    </source>
</reference>
<dbReference type="CDD" id="cd03887">
    <property type="entry name" value="M20_Acy1L2"/>
    <property type="match status" value="1"/>
</dbReference>
<dbReference type="PANTHER" id="PTHR30575:SF0">
    <property type="entry name" value="XAA-ARG DIPEPTIDASE"/>
    <property type="match status" value="1"/>
</dbReference>
<dbReference type="InterPro" id="IPR036264">
    <property type="entry name" value="Bact_exopeptidase_dim_dom"/>
</dbReference>
<dbReference type="Pfam" id="PF01546">
    <property type="entry name" value="Peptidase_M20"/>
    <property type="match status" value="1"/>
</dbReference>
<dbReference type="GO" id="GO:0016805">
    <property type="term" value="F:dipeptidase activity"/>
    <property type="evidence" value="ECO:0007669"/>
    <property type="project" value="InterPro"/>
</dbReference>
<dbReference type="InterPro" id="IPR011650">
    <property type="entry name" value="Peptidase_M20_dimer"/>
</dbReference>
<dbReference type="OrthoDB" id="9781032at2"/>
<comment type="caution">
    <text evidence="3">The sequence shown here is derived from an EMBL/GenBank/DDBJ whole genome shotgun (WGS) entry which is preliminary data.</text>
</comment>
<dbReference type="InterPro" id="IPR017144">
    <property type="entry name" value="Xaa-Arg_dipeptidase"/>
</dbReference>
<evidence type="ECO:0000313" key="4">
    <source>
        <dbReference type="Proteomes" id="UP000215694"/>
    </source>
</evidence>
<sequence>MSKQELYKVIEGERQRLLELNDFIHSNPELGNQEFEASKRIKKLLSDNNFDIEENIIGLETAFIGTWKNHDSEEAPVIGLLCEYDALEGIGHACGHNLQSPSICGSAIALSKVLEESEHPVTLKVIGTPAEETTSAKIPMSKEGIFDNLDIAIMMHGGDRTTVDGKSLALNLVEFEFTGKAAHAAIAPEQGISALDALLMTFNGLEYLREHIRSDVRIHGIIKHGGVSANVVPDYALGQFYIRANDRPHLDEAVERVYNVARGAALATGAKLNIKVVKSLDNKINVQTLNDLLLKNAEEVGIPNITPPREKTGSTDFSLVTYRIPGACLRVSFVPFGTSSHTELMTSMGNKKEGQEAIIYGAKAISGACYEIVTSPELLKQIKDDFNRNKFANN</sequence>
<dbReference type="Pfam" id="PF07687">
    <property type="entry name" value="M20_dimer"/>
    <property type="match status" value="1"/>
</dbReference>
<dbReference type="NCBIfam" id="TIGR01891">
    <property type="entry name" value="amidohydrolases"/>
    <property type="match status" value="1"/>
</dbReference>
<gene>
    <name evidence="3" type="ORF">CHL78_019380</name>
</gene>
<dbReference type="FunFam" id="3.30.70.360:FF:000004">
    <property type="entry name" value="Peptidase M20 domain-containing protein 2"/>
    <property type="match status" value="1"/>
</dbReference>
<organism evidence="3 4">
    <name type="scientific">Romboutsia weinsteinii</name>
    <dbReference type="NCBI Taxonomy" id="2020949"/>
    <lineage>
        <taxon>Bacteria</taxon>
        <taxon>Bacillati</taxon>
        <taxon>Bacillota</taxon>
        <taxon>Clostridia</taxon>
        <taxon>Peptostreptococcales</taxon>
        <taxon>Peptostreptococcaceae</taxon>
        <taxon>Romboutsia</taxon>
    </lineage>
</organism>
<proteinExistence type="inferred from homology"/>
<dbReference type="RefSeq" id="WP_094366643.1">
    <property type="nucleotide sequence ID" value="NZ_NOJY02000099.1"/>
</dbReference>
<dbReference type="GO" id="GO:0046657">
    <property type="term" value="P:folic acid catabolic process"/>
    <property type="evidence" value="ECO:0007669"/>
    <property type="project" value="TreeGrafter"/>
</dbReference>
<dbReference type="PIRSF" id="PIRSF037226">
    <property type="entry name" value="Amidohydrolase_ACY1L2_prd"/>
    <property type="match status" value="1"/>
</dbReference>
<comment type="similarity">
    <text evidence="1">Belongs to the peptidase M20A family.</text>
</comment>
<dbReference type="SUPFAM" id="SSF53187">
    <property type="entry name" value="Zn-dependent exopeptidases"/>
    <property type="match status" value="1"/>
</dbReference>
<dbReference type="PANTHER" id="PTHR30575">
    <property type="entry name" value="PEPTIDASE M20"/>
    <property type="match status" value="1"/>
</dbReference>
<accession>A0A371IXK5</accession>
<evidence type="ECO:0000313" key="3">
    <source>
        <dbReference type="EMBL" id="RDY25212.1"/>
    </source>
</evidence>
<protein>
    <recommendedName>
        <fullName evidence="1">Peptidase M20 domain-containing protein 2</fullName>
    </recommendedName>
</protein>